<keyword evidence="8 13" id="KW-0411">Iron-sulfur</keyword>
<gene>
    <name evidence="13 17" type="primary">miaB</name>
    <name evidence="17" type="ORF">H9850_02490</name>
</gene>
<comment type="catalytic activity">
    <reaction evidence="13">
        <text>N(6)-dimethylallyladenosine(37) in tRNA + (sulfur carrier)-SH + AH2 + 2 S-adenosyl-L-methionine = 2-methylsulfanyl-N(6)-dimethylallyladenosine(37) in tRNA + (sulfur carrier)-H + 5'-deoxyadenosine + L-methionine + A + S-adenosyl-L-homocysteine + 2 H(+)</text>
        <dbReference type="Rhea" id="RHEA:37067"/>
        <dbReference type="Rhea" id="RHEA-COMP:10375"/>
        <dbReference type="Rhea" id="RHEA-COMP:10376"/>
        <dbReference type="Rhea" id="RHEA-COMP:14737"/>
        <dbReference type="Rhea" id="RHEA-COMP:14739"/>
        <dbReference type="ChEBI" id="CHEBI:13193"/>
        <dbReference type="ChEBI" id="CHEBI:15378"/>
        <dbReference type="ChEBI" id="CHEBI:17319"/>
        <dbReference type="ChEBI" id="CHEBI:17499"/>
        <dbReference type="ChEBI" id="CHEBI:29917"/>
        <dbReference type="ChEBI" id="CHEBI:57844"/>
        <dbReference type="ChEBI" id="CHEBI:57856"/>
        <dbReference type="ChEBI" id="CHEBI:59789"/>
        <dbReference type="ChEBI" id="CHEBI:64428"/>
        <dbReference type="ChEBI" id="CHEBI:74415"/>
        <dbReference type="ChEBI" id="CHEBI:74417"/>
        <dbReference type="EC" id="2.8.4.3"/>
    </reaction>
</comment>
<dbReference type="Pfam" id="PF01938">
    <property type="entry name" value="TRAM"/>
    <property type="match status" value="1"/>
</dbReference>
<dbReference type="InterPro" id="IPR020612">
    <property type="entry name" value="Methylthiotransferase_CS"/>
</dbReference>
<keyword evidence="3 13" id="KW-0963">Cytoplasm</keyword>
<dbReference type="Pfam" id="PF04055">
    <property type="entry name" value="Radical_SAM"/>
    <property type="match status" value="1"/>
</dbReference>
<dbReference type="Gene3D" id="3.40.50.12160">
    <property type="entry name" value="Methylthiotransferase, N-terminal domain"/>
    <property type="match status" value="1"/>
</dbReference>
<dbReference type="GO" id="GO:0046872">
    <property type="term" value="F:metal ion binding"/>
    <property type="evidence" value="ECO:0007669"/>
    <property type="project" value="UniProtKB-KW"/>
</dbReference>
<keyword evidence="13" id="KW-0819">tRNA processing</keyword>
<evidence type="ECO:0000259" key="14">
    <source>
        <dbReference type="PROSITE" id="PS50926"/>
    </source>
</evidence>
<protein>
    <recommendedName>
        <fullName evidence="10 13">tRNA-2-methylthio-N(6)-dimethylallyladenosine synthase</fullName>
        <ecNumber evidence="9 13">2.8.4.3</ecNumber>
    </recommendedName>
    <alternativeName>
        <fullName evidence="12 13">(Dimethylallyl)adenosine tRNA methylthiotransferase MiaB</fullName>
    </alternativeName>
    <alternativeName>
        <fullName evidence="11 13">tRNA-i(6)A37 methylthiotransferase</fullName>
    </alternativeName>
</protein>
<dbReference type="NCBIfam" id="TIGR01574">
    <property type="entry name" value="miaB-methiolase"/>
    <property type="match status" value="1"/>
</dbReference>
<dbReference type="PROSITE" id="PS50926">
    <property type="entry name" value="TRAM"/>
    <property type="match status" value="1"/>
</dbReference>
<dbReference type="PROSITE" id="PS01278">
    <property type="entry name" value="MTTASE_RADICAL"/>
    <property type="match status" value="1"/>
</dbReference>
<dbReference type="GO" id="GO:0005829">
    <property type="term" value="C:cytosol"/>
    <property type="evidence" value="ECO:0007669"/>
    <property type="project" value="TreeGrafter"/>
</dbReference>
<dbReference type="InterPro" id="IPR058240">
    <property type="entry name" value="rSAM_sf"/>
</dbReference>
<comment type="similarity">
    <text evidence="13">Belongs to the methylthiotransferase family. MiaB subfamily.</text>
</comment>
<evidence type="ECO:0000256" key="4">
    <source>
        <dbReference type="ARBA" id="ARBA00022679"/>
    </source>
</evidence>
<comment type="function">
    <text evidence="1 13">Catalyzes the methylthiolation of N6-(dimethylallyl)adenosine (i(6)A), leading to the formation of 2-methylthio-N6-(dimethylallyl)adenosine (ms(2)i(6)A) at position 37 in tRNAs that read codons beginning with uridine.</text>
</comment>
<evidence type="ECO:0000256" key="12">
    <source>
        <dbReference type="ARBA" id="ARBA00081141"/>
    </source>
</evidence>
<dbReference type="PANTHER" id="PTHR43020:SF2">
    <property type="entry name" value="MITOCHONDRIAL TRNA METHYLTHIOTRANSFERASE CDK5RAP1"/>
    <property type="match status" value="1"/>
</dbReference>
<dbReference type="PROSITE" id="PS51449">
    <property type="entry name" value="MTTASE_N"/>
    <property type="match status" value="1"/>
</dbReference>
<feature type="binding site" evidence="13">
    <location>
        <position position="98"/>
    </location>
    <ligand>
        <name>[4Fe-4S] cluster</name>
        <dbReference type="ChEBI" id="CHEBI:49883"/>
        <label>1</label>
    </ligand>
</feature>
<keyword evidence="7 13" id="KW-0408">Iron</keyword>
<feature type="binding site" evidence="13">
    <location>
        <position position="64"/>
    </location>
    <ligand>
        <name>[4Fe-4S] cluster</name>
        <dbReference type="ChEBI" id="CHEBI:49883"/>
        <label>1</label>
    </ligand>
</feature>
<dbReference type="InterPro" id="IPR006638">
    <property type="entry name" value="Elp3/MiaA/NifB-like_rSAM"/>
</dbReference>
<dbReference type="GO" id="GO:0035597">
    <property type="term" value="F:tRNA-2-methylthio-N(6)-dimethylallyladenosine(37) synthase activity"/>
    <property type="evidence" value="ECO:0007669"/>
    <property type="project" value="UniProtKB-EC"/>
</dbReference>
<dbReference type="PROSITE" id="PS51918">
    <property type="entry name" value="RADICAL_SAM"/>
    <property type="match status" value="1"/>
</dbReference>
<comment type="caution">
    <text evidence="17">The sequence shown here is derived from an EMBL/GenBank/DDBJ whole genome shotgun (WGS) entry which is preliminary data.</text>
</comment>
<dbReference type="AlphaFoldDB" id="A0A9D2B065"/>
<dbReference type="InterPro" id="IPR005839">
    <property type="entry name" value="Methylthiotransferase"/>
</dbReference>
<dbReference type="HAMAP" id="MF_01864">
    <property type="entry name" value="tRNA_metthiotr_MiaB"/>
    <property type="match status" value="1"/>
</dbReference>
<dbReference type="InterPro" id="IPR002792">
    <property type="entry name" value="TRAM_dom"/>
</dbReference>
<dbReference type="SFLD" id="SFLDF00273">
    <property type="entry name" value="(dimethylallyl)adenosine_tRNA"/>
    <property type="match status" value="1"/>
</dbReference>
<evidence type="ECO:0000256" key="9">
    <source>
        <dbReference type="ARBA" id="ARBA00033765"/>
    </source>
</evidence>
<feature type="binding site" evidence="13">
    <location>
        <position position="28"/>
    </location>
    <ligand>
        <name>[4Fe-4S] cluster</name>
        <dbReference type="ChEBI" id="CHEBI:49883"/>
        <label>1</label>
    </ligand>
</feature>
<dbReference type="SUPFAM" id="SSF102114">
    <property type="entry name" value="Radical SAM enzymes"/>
    <property type="match status" value="1"/>
</dbReference>
<comment type="cofactor">
    <cofactor evidence="13">
        <name>[4Fe-4S] cluster</name>
        <dbReference type="ChEBI" id="CHEBI:49883"/>
    </cofactor>
    <text evidence="13">Binds 2 [4Fe-4S] clusters. One cluster is coordinated with 3 cysteines and an exchangeable S-adenosyl-L-methionine.</text>
</comment>
<dbReference type="SMART" id="SM00729">
    <property type="entry name" value="Elp3"/>
    <property type="match status" value="1"/>
</dbReference>
<evidence type="ECO:0000259" key="15">
    <source>
        <dbReference type="PROSITE" id="PS51449"/>
    </source>
</evidence>
<dbReference type="InterPro" id="IPR007197">
    <property type="entry name" value="rSAM"/>
</dbReference>
<organism evidence="17 18">
    <name type="scientific">Candidatus Anaerobiospirillum pullistercoris</name>
    <dbReference type="NCBI Taxonomy" id="2838452"/>
    <lineage>
        <taxon>Bacteria</taxon>
        <taxon>Pseudomonadati</taxon>
        <taxon>Pseudomonadota</taxon>
        <taxon>Gammaproteobacteria</taxon>
        <taxon>Aeromonadales</taxon>
        <taxon>Succinivibrionaceae</taxon>
        <taxon>Anaerobiospirillum</taxon>
    </lineage>
</organism>
<dbReference type="EC" id="2.8.4.3" evidence="9 13"/>
<keyword evidence="6 13" id="KW-0479">Metal-binding</keyword>
<proteinExistence type="inferred from homology"/>
<evidence type="ECO:0000256" key="2">
    <source>
        <dbReference type="ARBA" id="ARBA00022485"/>
    </source>
</evidence>
<sequence>MADITTSLKLDGNLKMQVGTFHVAVWGCQMNVYDADRIRDLMAASGYVEQVEPRGADVIILVTCAVRAKAEDKVFNQISAWRHQGVINERTIIALGGCVGAELADQILKLEPSIAIVFGPRTAHRLPHMISSYAATGDKIVDVQAEALEKFDALPEQGQRGPSAFVTIMEGCSNKCSYCIVPYTRGEEESRPEQDILDEIVTHVAHGVKEINLLGQNVNSYRGLTPDGNQSRFSNLLYEVAAIDGVERLRFTTSNPMEFTDDIIAAIHDLPVIADYIHIPVQSGSDRILKMMRRNYTSDDYRRLIDKIRKARPNIYISTDIIVGFPGETDEDFAETMRLVNDIKFDSGFSFIYSKRPGTPAAELPDPVSLEHKKQNLYVLQEKLEEYAVMYSQGMLGTRQRVLVEGISRKNEQELKARTSNNRVVILEGAPSLIGTMVDVDITKVMTHTLKGEIVR</sequence>
<dbReference type="Pfam" id="PF00919">
    <property type="entry name" value="UPF0004"/>
    <property type="match status" value="1"/>
</dbReference>
<feature type="binding site" evidence="13">
    <location>
        <position position="179"/>
    </location>
    <ligand>
        <name>[4Fe-4S] cluster</name>
        <dbReference type="ChEBI" id="CHEBI:49883"/>
        <label>2</label>
        <note>4Fe-4S-S-AdoMet</note>
    </ligand>
</feature>
<dbReference type="Gene3D" id="3.80.30.20">
    <property type="entry name" value="tm_1862 like domain"/>
    <property type="match status" value="1"/>
</dbReference>
<dbReference type="PANTHER" id="PTHR43020">
    <property type="entry name" value="CDK5 REGULATORY SUBUNIT-ASSOCIATED PROTEIN 1"/>
    <property type="match status" value="1"/>
</dbReference>
<feature type="domain" description="Radical SAM core" evidence="16">
    <location>
        <begin position="158"/>
        <end position="392"/>
    </location>
</feature>
<dbReference type="NCBIfam" id="TIGR00089">
    <property type="entry name" value="MiaB/RimO family radical SAM methylthiotransferase"/>
    <property type="match status" value="1"/>
</dbReference>
<feature type="binding site" evidence="13">
    <location>
        <position position="176"/>
    </location>
    <ligand>
        <name>[4Fe-4S] cluster</name>
        <dbReference type="ChEBI" id="CHEBI:49883"/>
        <label>2</label>
        <note>4Fe-4S-S-AdoMet</note>
    </ligand>
</feature>
<keyword evidence="4 13" id="KW-0808">Transferase</keyword>
<dbReference type="FunFam" id="3.80.30.20:FF:000001">
    <property type="entry name" value="tRNA-2-methylthio-N(6)-dimethylallyladenosine synthase 2"/>
    <property type="match status" value="1"/>
</dbReference>
<comment type="subcellular location">
    <subcellularLocation>
        <location evidence="13">Cytoplasm</location>
    </subcellularLocation>
</comment>
<evidence type="ECO:0000256" key="1">
    <source>
        <dbReference type="ARBA" id="ARBA00003234"/>
    </source>
</evidence>
<dbReference type="InterPro" id="IPR038135">
    <property type="entry name" value="Methylthiotransferase_N_sf"/>
</dbReference>
<dbReference type="InterPro" id="IPR013848">
    <property type="entry name" value="Methylthiotransferase_N"/>
</dbReference>
<evidence type="ECO:0000256" key="13">
    <source>
        <dbReference type="HAMAP-Rule" id="MF_01864"/>
    </source>
</evidence>
<feature type="domain" description="TRAM" evidence="14">
    <location>
        <begin position="393"/>
        <end position="456"/>
    </location>
</feature>
<evidence type="ECO:0000256" key="8">
    <source>
        <dbReference type="ARBA" id="ARBA00023014"/>
    </source>
</evidence>
<feature type="domain" description="MTTase N-terminal" evidence="15">
    <location>
        <begin position="19"/>
        <end position="135"/>
    </location>
</feature>
<evidence type="ECO:0000256" key="10">
    <source>
        <dbReference type="ARBA" id="ARBA00068570"/>
    </source>
</evidence>
<dbReference type="CDD" id="cd01335">
    <property type="entry name" value="Radical_SAM"/>
    <property type="match status" value="1"/>
</dbReference>
<evidence type="ECO:0000256" key="7">
    <source>
        <dbReference type="ARBA" id="ARBA00023004"/>
    </source>
</evidence>
<keyword evidence="2 13" id="KW-0004">4Fe-4S</keyword>
<dbReference type="Proteomes" id="UP000886829">
    <property type="component" value="Unassembled WGS sequence"/>
</dbReference>
<reference evidence="17" key="1">
    <citation type="journal article" date="2021" name="PeerJ">
        <title>Extensive microbial diversity within the chicken gut microbiome revealed by metagenomics and culture.</title>
        <authorList>
            <person name="Gilroy R."/>
            <person name="Ravi A."/>
            <person name="Getino M."/>
            <person name="Pursley I."/>
            <person name="Horton D.L."/>
            <person name="Alikhan N.F."/>
            <person name="Baker D."/>
            <person name="Gharbi K."/>
            <person name="Hall N."/>
            <person name="Watson M."/>
            <person name="Adriaenssens E.M."/>
            <person name="Foster-Nyarko E."/>
            <person name="Jarju S."/>
            <person name="Secka A."/>
            <person name="Antonio M."/>
            <person name="Oren A."/>
            <person name="Chaudhuri R.R."/>
            <person name="La Ragione R."/>
            <person name="Hildebrand F."/>
            <person name="Pallen M.J."/>
        </authorList>
    </citation>
    <scope>NUCLEOTIDE SEQUENCE</scope>
    <source>
        <strain evidence="17">USASDec5-558</strain>
    </source>
</reference>
<evidence type="ECO:0000256" key="6">
    <source>
        <dbReference type="ARBA" id="ARBA00022723"/>
    </source>
</evidence>
<comment type="subunit">
    <text evidence="13">Monomer.</text>
</comment>
<dbReference type="SFLD" id="SFLDG01061">
    <property type="entry name" value="methylthiotransferase"/>
    <property type="match status" value="1"/>
</dbReference>
<reference evidence="17" key="2">
    <citation type="submission" date="2021-04" db="EMBL/GenBank/DDBJ databases">
        <authorList>
            <person name="Gilroy R."/>
        </authorList>
    </citation>
    <scope>NUCLEOTIDE SEQUENCE</scope>
    <source>
        <strain evidence="17">USASDec5-558</strain>
    </source>
</reference>
<evidence type="ECO:0000256" key="5">
    <source>
        <dbReference type="ARBA" id="ARBA00022691"/>
    </source>
</evidence>
<dbReference type="EMBL" id="DXEV01000045">
    <property type="protein sequence ID" value="HIX56320.1"/>
    <property type="molecule type" value="Genomic_DNA"/>
</dbReference>
<dbReference type="GO" id="GO:0051539">
    <property type="term" value="F:4 iron, 4 sulfur cluster binding"/>
    <property type="evidence" value="ECO:0007669"/>
    <property type="project" value="UniProtKB-UniRule"/>
</dbReference>
<dbReference type="SFLD" id="SFLDS00029">
    <property type="entry name" value="Radical_SAM"/>
    <property type="match status" value="1"/>
</dbReference>
<evidence type="ECO:0000256" key="3">
    <source>
        <dbReference type="ARBA" id="ARBA00022490"/>
    </source>
</evidence>
<evidence type="ECO:0000313" key="17">
    <source>
        <dbReference type="EMBL" id="HIX56320.1"/>
    </source>
</evidence>
<dbReference type="InterPro" id="IPR006463">
    <property type="entry name" value="MiaB_methiolase"/>
</dbReference>
<dbReference type="FunFam" id="3.40.50.12160:FF:000003">
    <property type="entry name" value="CDK5 regulatory subunit-associated protein 1"/>
    <property type="match status" value="1"/>
</dbReference>
<name>A0A9D2B065_9GAMM</name>
<dbReference type="InterPro" id="IPR023404">
    <property type="entry name" value="rSAM_horseshoe"/>
</dbReference>
<keyword evidence="5 13" id="KW-0949">S-adenosyl-L-methionine</keyword>
<evidence type="ECO:0000256" key="11">
    <source>
        <dbReference type="ARBA" id="ARBA00080698"/>
    </source>
</evidence>
<evidence type="ECO:0000259" key="16">
    <source>
        <dbReference type="PROSITE" id="PS51918"/>
    </source>
</evidence>
<accession>A0A9D2B065</accession>
<dbReference type="SFLD" id="SFLDG01082">
    <property type="entry name" value="B12-binding_domain_containing"/>
    <property type="match status" value="1"/>
</dbReference>
<feature type="binding site" evidence="13">
    <location>
        <position position="172"/>
    </location>
    <ligand>
        <name>[4Fe-4S] cluster</name>
        <dbReference type="ChEBI" id="CHEBI:49883"/>
        <label>2</label>
        <note>4Fe-4S-S-AdoMet</note>
    </ligand>
</feature>
<evidence type="ECO:0000313" key="18">
    <source>
        <dbReference type="Proteomes" id="UP000886829"/>
    </source>
</evidence>